<evidence type="ECO:0000256" key="2">
    <source>
        <dbReference type="PROSITE-ProRule" id="PRU00169"/>
    </source>
</evidence>
<dbReference type="Pfam" id="PF00072">
    <property type="entry name" value="Response_reg"/>
    <property type="match status" value="1"/>
</dbReference>
<evidence type="ECO:0000259" key="3">
    <source>
        <dbReference type="PROSITE" id="PS50110"/>
    </source>
</evidence>
<protein>
    <submittedName>
        <fullName evidence="4">Response regulator</fullName>
    </submittedName>
</protein>
<dbReference type="PANTHER" id="PTHR45339">
    <property type="entry name" value="HYBRID SIGNAL TRANSDUCTION HISTIDINE KINASE J"/>
    <property type="match status" value="1"/>
</dbReference>
<feature type="domain" description="Response regulatory" evidence="3">
    <location>
        <begin position="1"/>
        <end position="96"/>
    </location>
</feature>
<name>A0A935JXW6_9RHOO</name>
<dbReference type="Gene3D" id="3.40.50.2300">
    <property type="match status" value="1"/>
</dbReference>
<dbReference type="InterPro" id="IPR011006">
    <property type="entry name" value="CheY-like_superfamily"/>
</dbReference>
<dbReference type="Proteomes" id="UP000739411">
    <property type="component" value="Unassembled WGS sequence"/>
</dbReference>
<dbReference type="AlphaFoldDB" id="A0A935JXW6"/>
<proteinExistence type="predicted"/>
<evidence type="ECO:0000256" key="1">
    <source>
        <dbReference type="ARBA" id="ARBA00022553"/>
    </source>
</evidence>
<dbReference type="SUPFAM" id="SSF52172">
    <property type="entry name" value="CheY-like"/>
    <property type="match status" value="1"/>
</dbReference>
<dbReference type="PANTHER" id="PTHR45339:SF3">
    <property type="entry name" value="HISTIDINE KINASE"/>
    <property type="match status" value="1"/>
</dbReference>
<reference evidence="4 5" key="1">
    <citation type="submission" date="2020-10" db="EMBL/GenBank/DDBJ databases">
        <title>Connecting structure to function with the recovery of over 1000 high-quality activated sludge metagenome-assembled genomes encoding full-length rRNA genes using long-read sequencing.</title>
        <authorList>
            <person name="Singleton C.M."/>
            <person name="Petriglieri F."/>
            <person name="Kristensen J.M."/>
            <person name="Kirkegaard R.H."/>
            <person name="Michaelsen T.Y."/>
            <person name="Andersen M.H."/>
            <person name="Karst S.M."/>
            <person name="Dueholm M.S."/>
            <person name="Nielsen P.H."/>
            <person name="Albertsen M."/>
        </authorList>
    </citation>
    <scope>NUCLEOTIDE SEQUENCE [LARGE SCALE GENOMIC DNA]</scope>
    <source>
        <strain evidence="4">EsbW_18-Q3-R4-48_BATAC.463</strain>
    </source>
</reference>
<gene>
    <name evidence="4" type="ORF">IPJ38_08905</name>
</gene>
<keyword evidence="1 2" id="KW-0597">Phosphoprotein</keyword>
<dbReference type="SMART" id="SM00448">
    <property type="entry name" value="REC"/>
    <property type="match status" value="1"/>
</dbReference>
<dbReference type="InterPro" id="IPR001789">
    <property type="entry name" value="Sig_transdc_resp-reg_receiver"/>
</dbReference>
<organism evidence="4 5">
    <name type="scientific">Candidatus Dechloromonas phosphorivorans</name>
    <dbReference type="NCBI Taxonomy" id="2899244"/>
    <lineage>
        <taxon>Bacteria</taxon>
        <taxon>Pseudomonadati</taxon>
        <taxon>Pseudomonadota</taxon>
        <taxon>Betaproteobacteria</taxon>
        <taxon>Rhodocyclales</taxon>
        <taxon>Azonexaceae</taxon>
        <taxon>Dechloromonas</taxon>
    </lineage>
</organism>
<dbReference type="GO" id="GO:0000160">
    <property type="term" value="P:phosphorelay signal transduction system"/>
    <property type="evidence" value="ECO:0007669"/>
    <property type="project" value="InterPro"/>
</dbReference>
<evidence type="ECO:0000313" key="4">
    <source>
        <dbReference type="EMBL" id="MBK7415195.1"/>
    </source>
</evidence>
<comment type="caution">
    <text evidence="4">The sequence shown here is derived from an EMBL/GenBank/DDBJ whole genome shotgun (WGS) entry which is preliminary data.</text>
</comment>
<sequence>MGFVVDSAEDGVQAVELASQQRYELILMDMQMPRMDGLEATRRIRALPAGNDLLIIAVTANAFAEDRERCLAAGMDYFATKPIDPDVFMNIILTGLRAQRAKSKPDLRNC</sequence>
<dbReference type="PROSITE" id="PS50110">
    <property type="entry name" value="RESPONSE_REGULATORY"/>
    <property type="match status" value="1"/>
</dbReference>
<dbReference type="EMBL" id="JADJMS010000017">
    <property type="protein sequence ID" value="MBK7415195.1"/>
    <property type="molecule type" value="Genomic_DNA"/>
</dbReference>
<evidence type="ECO:0000313" key="5">
    <source>
        <dbReference type="Proteomes" id="UP000739411"/>
    </source>
</evidence>
<dbReference type="CDD" id="cd17546">
    <property type="entry name" value="REC_hyHK_CKI1_RcsC-like"/>
    <property type="match status" value="1"/>
</dbReference>
<feature type="modified residue" description="4-aspartylphosphate" evidence="2">
    <location>
        <position position="29"/>
    </location>
</feature>
<accession>A0A935JXW6</accession>